<reference evidence="2 3" key="1">
    <citation type="submission" date="2023-01" db="EMBL/GenBank/DDBJ databases">
        <title>Novel species of the genus Vogesella isolated from rivers.</title>
        <authorList>
            <person name="Lu H."/>
        </authorList>
    </citation>
    <scope>NUCLEOTIDE SEQUENCE [LARGE SCALE GENOMIC DNA]</scope>
    <source>
        <strain evidence="2 3">LYT5W</strain>
    </source>
</reference>
<protein>
    <submittedName>
        <fullName evidence="2">Uncharacterized protein</fullName>
    </submittedName>
</protein>
<organism evidence="2 3">
    <name type="scientific">Vogesella margarita</name>
    <dbReference type="NCBI Taxonomy" id="2984199"/>
    <lineage>
        <taxon>Bacteria</taxon>
        <taxon>Pseudomonadati</taxon>
        <taxon>Pseudomonadota</taxon>
        <taxon>Betaproteobacteria</taxon>
        <taxon>Neisseriales</taxon>
        <taxon>Chromobacteriaceae</taxon>
        <taxon>Vogesella</taxon>
    </lineage>
</organism>
<gene>
    <name evidence="2" type="ORF">PQU96_10765</name>
</gene>
<feature type="compositionally biased region" description="Basic and acidic residues" evidence="1">
    <location>
        <begin position="175"/>
        <end position="207"/>
    </location>
</feature>
<evidence type="ECO:0000313" key="2">
    <source>
        <dbReference type="EMBL" id="MDC7714600.1"/>
    </source>
</evidence>
<feature type="region of interest" description="Disordered" evidence="1">
    <location>
        <begin position="162"/>
        <end position="207"/>
    </location>
</feature>
<evidence type="ECO:0000256" key="1">
    <source>
        <dbReference type="SAM" id="MobiDB-lite"/>
    </source>
</evidence>
<evidence type="ECO:0000313" key="3">
    <source>
        <dbReference type="Proteomes" id="UP001222030"/>
    </source>
</evidence>
<dbReference type="Proteomes" id="UP001222030">
    <property type="component" value="Unassembled WGS sequence"/>
</dbReference>
<comment type="caution">
    <text evidence="2">The sequence shown here is derived from an EMBL/GenBank/DDBJ whole genome shotgun (WGS) entry which is preliminary data.</text>
</comment>
<accession>A0ABT5IPV9</accession>
<proteinExistence type="predicted"/>
<dbReference type="EMBL" id="JAQQLE010000009">
    <property type="protein sequence ID" value="MDC7714600.1"/>
    <property type="molecule type" value="Genomic_DNA"/>
</dbReference>
<sequence length="207" mass="23996">MPRITADEAELLSPYLSEFTEVILLAWTDWLTSSIAAHMQHKRVRANNVWNQMVTHAKRLFEGRTGIQVVKVRNTWDGLLIGERIFVRMKKGNEQLLSSNVRTALSQAFNDPEEDLYNGVVMLDLVYVLDKVEAEVERVALVQRDHDRIVWTLDLLNDDENKQNVLPFAPPQPVQEERSVADRVLQPRREEHENEGTQQQQDRRVSS</sequence>
<dbReference type="RefSeq" id="WP_272772325.1">
    <property type="nucleotide sequence ID" value="NZ_JAQQLE010000009.1"/>
</dbReference>
<keyword evidence="3" id="KW-1185">Reference proteome</keyword>
<name>A0ABT5IPV9_9NEIS</name>